<gene>
    <name evidence="3" type="ORF">OKIOD_LOCUS8641</name>
</gene>
<reference evidence="3 4" key="1">
    <citation type="submission" date="2021-04" db="EMBL/GenBank/DDBJ databases">
        <authorList>
            <person name="Bliznina A."/>
        </authorList>
    </citation>
    <scope>NUCLEOTIDE SEQUENCE [LARGE SCALE GENOMIC DNA]</scope>
</reference>
<organism evidence="3 4">
    <name type="scientific">Oikopleura dioica</name>
    <name type="common">Tunicate</name>
    <dbReference type="NCBI Taxonomy" id="34765"/>
    <lineage>
        <taxon>Eukaryota</taxon>
        <taxon>Metazoa</taxon>
        <taxon>Chordata</taxon>
        <taxon>Tunicata</taxon>
        <taxon>Appendicularia</taxon>
        <taxon>Copelata</taxon>
        <taxon>Oikopleuridae</taxon>
        <taxon>Oikopleura</taxon>
    </lineage>
</organism>
<accession>A0ABN7SIL8</accession>
<keyword evidence="1" id="KW-0175">Coiled coil</keyword>
<proteinExistence type="predicted"/>
<evidence type="ECO:0000313" key="3">
    <source>
        <dbReference type="EMBL" id="CAG5101432.1"/>
    </source>
</evidence>
<evidence type="ECO:0000313" key="4">
    <source>
        <dbReference type="Proteomes" id="UP001158576"/>
    </source>
</evidence>
<feature type="region of interest" description="Disordered" evidence="2">
    <location>
        <begin position="1"/>
        <end position="38"/>
    </location>
</feature>
<feature type="coiled-coil region" evidence="1">
    <location>
        <begin position="128"/>
        <end position="190"/>
    </location>
</feature>
<sequence length="252" mass="29579">MKEKKSDKKNAETREKHKKDAKKKTQKRSRDEFDKQFPTIAPPDKIEVEELKEFATYNSPEEKFYLFERLFNKIISKIKLKKLLSIQAHGNGGNVSFFVLMMTSIFRFYGRNPTDFKKWKCKPNEPHYDESKEIKEEIKEEIKVEEEAEEVEEQIKVKVEAEEVEEEIKVKEEAEEVDEIKEDNEEIKCEVRKGSNGAKVSLDDLEMAAEPEIISDSDDYDAELDQQFFNGEEVFCFENGNSFSLPLWTSAY</sequence>
<dbReference type="EMBL" id="OU015570">
    <property type="protein sequence ID" value="CAG5101432.1"/>
    <property type="molecule type" value="Genomic_DNA"/>
</dbReference>
<protein>
    <submittedName>
        <fullName evidence="3">Oidioi.mRNA.OKI2018_I69.YSR.g17083.t1.cds</fullName>
    </submittedName>
</protein>
<name>A0ABN7SIL8_OIKDI</name>
<feature type="compositionally biased region" description="Basic and acidic residues" evidence="2">
    <location>
        <begin position="1"/>
        <end position="15"/>
    </location>
</feature>
<keyword evidence="4" id="KW-1185">Reference proteome</keyword>
<dbReference type="Proteomes" id="UP001158576">
    <property type="component" value="Chromosome YSR"/>
</dbReference>
<evidence type="ECO:0000256" key="2">
    <source>
        <dbReference type="SAM" id="MobiDB-lite"/>
    </source>
</evidence>
<feature type="compositionally biased region" description="Basic residues" evidence="2">
    <location>
        <begin position="16"/>
        <end position="27"/>
    </location>
</feature>
<evidence type="ECO:0000256" key="1">
    <source>
        <dbReference type="SAM" id="Coils"/>
    </source>
</evidence>